<dbReference type="EMBL" id="BAAAIH010000031">
    <property type="protein sequence ID" value="GAA1283732.1"/>
    <property type="molecule type" value="Genomic_DNA"/>
</dbReference>
<name>A0ABN1X4Y9_9ACTN</name>
<dbReference type="Proteomes" id="UP001500282">
    <property type="component" value="Unassembled WGS sequence"/>
</dbReference>
<keyword evidence="2" id="KW-1185">Reference proteome</keyword>
<sequence length="130" mass="14053">MPTDALPWTPPANCSVQMLPAGRWWDAVQAPRALGEHALRLLGDATGAVIDDPGGKRLAWLIAPGAADLWDMSWLPGIELRGQATYVHVPAVEQTEGPGVHWRVPLAPGRYLTEPAYLLTVLQMATKAVQ</sequence>
<evidence type="ECO:0000313" key="1">
    <source>
        <dbReference type="EMBL" id="GAA1283732.1"/>
    </source>
</evidence>
<accession>A0ABN1X4Y9</accession>
<protein>
    <submittedName>
        <fullName evidence="1">Uncharacterized protein</fullName>
    </submittedName>
</protein>
<reference evidence="1 2" key="1">
    <citation type="journal article" date="2019" name="Int. J. Syst. Evol. Microbiol.">
        <title>The Global Catalogue of Microorganisms (GCM) 10K type strain sequencing project: providing services to taxonomists for standard genome sequencing and annotation.</title>
        <authorList>
            <consortium name="The Broad Institute Genomics Platform"/>
            <consortium name="The Broad Institute Genome Sequencing Center for Infectious Disease"/>
            <person name="Wu L."/>
            <person name="Ma J."/>
        </authorList>
    </citation>
    <scope>NUCLEOTIDE SEQUENCE [LARGE SCALE GENOMIC DNA]</scope>
    <source>
        <strain evidence="1 2">JCM 11448</strain>
    </source>
</reference>
<organism evidence="1 2">
    <name type="scientific">Streptomyces javensis</name>
    <dbReference type="NCBI Taxonomy" id="114698"/>
    <lineage>
        <taxon>Bacteria</taxon>
        <taxon>Bacillati</taxon>
        <taxon>Actinomycetota</taxon>
        <taxon>Actinomycetes</taxon>
        <taxon>Kitasatosporales</taxon>
        <taxon>Streptomycetaceae</taxon>
        <taxon>Streptomyces</taxon>
        <taxon>Streptomyces violaceusniger group</taxon>
    </lineage>
</organism>
<comment type="caution">
    <text evidence="1">The sequence shown here is derived from an EMBL/GenBank/DDBJ whole genome shotgun (WGS) entry which is preliminary data.</text>
</comment>
<evidence type="ECO:0000313" key="2">
    <source>
        <dbReference type="Proteomes" id="UP001500282"/>
    </source>
</evidence>
<proteinExistence type="predicted"/>
<gene>
    <name evidence="1" type="ORF">GCM10009579_51520</name>
</gene>